<dbReference type="GO" id="GO:0051213">
    <property type="term" value="F:dioxygenase activity"/>
    <property type="evidence" value="ECO:0007669"/>
    <property type="project" value="UniProtKB-KW"/>
</dbReference>
<dbReference type="OrthoDB" id="407832at2759"/>
<dbReference type="PANTHER" id="PTHR37563">
    <property type="entry name" value="PHYTANOYL-COA DIOXYGENASE FAMILY PROTEIN (AFU_ORTHOLOGUE AFUA_2G03330)"/>
    <property type="match status" value="1"/>
</dbReference>
<sequence length="300" mass="34174">MAVITTDHVQAIPMSEEERQSGKYSLETLGKALEAMHQDGLVVLKNVIDVEIIQKLNEKMCADAEKRIADPTQQYNHGVKSNFLQRPPVTDPEYLHKDVYFNPFLLQLANAYLGHKPVWNWLTANTALANTKGMRQLSHKDGSFAHPLYPYYFIANIPLCDFSVENGATEFWLGSHAQATWRDQQLATETGMPQYPVCRKGEPIPPITEEAKATRMKIRPPIQPLCCQGDIMIRDLRLWHAGMPNESDKHRIMLGLGYAQNFFLGNAGDMVDVRAQFYGEEEFEKTTNDTIFNLRPTYLE</sequence>
<dbReference type="AlphaFoldDB" id="R8BBU4"/>
<keyword evidence="2" id="KW-1185">Reference proteome</keyword>
<dbReference type="Proteomes" id="UP000014074">
    <property type="component" value="Unassembled WGS sequence"/>
</dbReference>
<dbReference type="KEGG" id="tmn:UCRPA7_7745"/>
<keyword evidence="1" id="KW-0560">Oxidoreductase</keyword>
<proteinExistence type="predicted"/>
<dbReference type="eggNOG" id="ENOG502QXCM">
    <property type="taxonomic scope" value="Eukaryota"/>
</dbReference>
<accession>R8BBU4</accession>
<dbReference type="Pfam" id="PF05721">
    <property type="entry name" value="PhyH"/>
    <property type="match status" value="1"/>
</dbReference>
<name>R8BBU4_PHAM7</name>
<keyword evidence="1" id="KW-0223">Dioxygenase</keyword>
<dbReference type="Gene3D" id="2.60.120.620">
    <property type="entry name" value="q2cbj1_9rhob like domain"/>
    <property type="match status" value="1"/>
</dbReference>
<dbReference type="SUPFAM" id="SSF51197">
    <property type="entry name" value="Clavaminate synthase-like"/>
    <property type="match status" value="1"/>
</dbReference>
<reference evidence="2" key="1">
    <citation type="journal article" date="2013" name="Genome Announc.">
        <title>Draft genome sequence of the ascomycete Phaeoacremonium aleophilum strain UCR-PA7, a causal agent of the esca disease complex in grapevines.</title>
        <authorList>
            <person name="Blanco-Ulate B."/>
            <person name="Rolshausen P."/>
            <person name="Cantu D."/>
        </authorList>
    </citation>
    <scope>NUCLEOTIDE SEQUENCE [LARGE SCALE GENOMIC DNA]</scope>
    <source>
        <strain evidence="2">UCR-PA7</strain>
    </source>
</reference>
<evidence type="ECO:0000313" key="2">
    <source>
        <dbReference type="Proteomes" id="UP000014074"/>
    </source>
</evidence>
<evidence type="ECO:0000313" key="1">
    <source>
        <dbReference type="EMBL" id="EON96757.1"/>
    </source>
</evidence>
<dbReference type="HOGENOM" id="CLU_043410_0_0_1"/>
<dbReference type="EMBL" id="KB933320">
    <property type="protein sequence ID" value="EON96757.1"/>
    <property type="molecule type" value="Genomic_DNA"/>
</dbReference>
<gene>
    <name evidence="1" type="ORF">UCRPA7_7745</name>
</gene>
<dbReference type="InterPro" id="IPR051961">
    <property type="entry name" value="Fungal_Metabolite_Diox"/>
</dbReference>
<dbReference type="RefSeq" id="XP_007918459.1">
    <property type="nucleotide sequence ID" value="XM_007920268.1"/>
</dbReference>
<dbReference type="PANTHER" id="PTHR37563:SF2">
    <property type="entry name" value="PHYTANOYL-COA DIOXYGENASE FAMILY PROTEIN (AFU_ORTHOLOGUE AFUA_2G03330)"/>
    <property type="match status" value="1"/>
</dbReference>
<dbReference type="GeneID" id="19328530"/>
<organism evidence="1 2">
    <name type="scientific">Phaeoacremonium minimum (strain UCR-PA7)</name>
    <name type="common">Esca disease fungus</name>
    <name type="synonym">Togninia minima</name>
    <dbReference type="NCBI Taxonomy" id="1286976"/>
    <lineage>
        <taxon>Eukaryota</taxon>
        <taxon>Fungi</taxon>
        <taxon>Dikarya</taxon>
        <taxon>Ascomycota</taxon>
        <taxon>Pezizomycotina</taxon>
        <taxon>Sordariomycetes</taxon>
        <taxon>Sordariomycetidae</taxon>
        <taxon>Togniniales</taxon>
        <taxon>Togniniaceae</taxon>
        <taxon>Phaeoacremonium</taxon>
    </lineage>
</organism>
<protein>
    <submittedName>
        <fullName evidence="1">Putative phytanoyl-dioxygenase family protein</fullName>
    </submittedName>
</protein>
<dbReference type="InterPro" id="IPR008775">
    <property type="entry name" value="Phytyl_CoA_dOase-like"/>
</dbReference>